<dbReference type="PANTHER" id="PTHR43308:SF5">
    <property type="entry name" value="S-LAYER PROTEIN _ PEPTIDOGLYCAN ENDO-BETA-N-ACETYLGLUCOSAMINIDASE"/>
    <property type="match status" value="1"/>
</dbReference>
<feature type="region of interest" description="Disordered" evidence="1">
    <location>
        <begin position="299"/>
        <end position="324"/>
    </location>
</feature>
<gene>
    <name evidence="3" type="ORF">H6G95_32945</name>
</gene>
<comment type="caution">
    <text evidence="3">The sequence shown here is derived from an EMBL/GenBank/DDBJ whole genome shotgun (WGS) entry which is preliminary data.</text>
</comment>
<dbReference type="SUPFAM" id="SSF51126">
    <property type="entry name" value="Pectin lyase-like"/>
    <property type="match status" value="1"/>
</dbReference>
<sequence>MVNSTLVVTLYINPMTGNDTNTGSRLSPFKSLTRALKVTKIPTIIHLESGIYSAASGEVFPLVIPEGATVVGNEANKGSGIVISGSGEYQSPSFGIQNITLLLLDNASLLGVTVTNPSTKGTGIWIEAAAPTLANNTLKDCGREAVFTTGTAKPAILDNIFVQNSASGLVIAGHSQGEVLGNVFERNPLGIVISDFAAPAIANNKLSENRTAIALSRNAQPVLRQNLIVKNTQGGLLVNGNAIPDLGNTEDPGDNIFRDNSEFDLHNATAQKLISVSNQLNPTLVKGLVELIPANGVAVSTTSSDTPTESPSQKLPLPSPPSPASLQLDGHWAKPFIQALVSMDLTHAFADGSYQPDQPMTRAQYAVLVAIAFNPFPKISAPDFTDVPKDFWAYSAIQIAASGGFVGGFSDRTFRPDQNVQRLQVIVSLVNGLGLPAVDSDILEVYSDRHIIPDYARKAVATATQQQIIVNYPDPKLLSPSRPATRAEVAAMVYQALVAIGRTSAIKSVYVGLHSRS</sequence>
<dbReference type="PROSITE" id="PS51272">
    <property type="entry name" value="SLH"/>
    <property type="match status" value="3"/>
</dbReference>
<dbReference type="EMBL" id="JACJTE010000077">
    <property type="protein sequence ID" value="MBD2565300.1"/>
    <property type="molecule type" value="Genomic_DNA"/>
</dbReference>
<dbReference type="Pfam" id="PF07602">
    <property type="entry name" value="DUF1565"/>
    <property type="match status" value="1"/>
</dbReference>
<dbReference type="RefSeq" id="WP_190896475.1">
    <property type="nucleotide sequence ID" value="NZ_JACJTE010000077.1"/>
</dbReference>
<protein>
    <submittedName>
        <fullName evidence="3">DUF1565 domain-containing protein</fullName>
    </submittedName>
</protein>
<evidence type="ECO:0000313" key="3">
    <source>
        <dbReference type="EMBL" id="MBD2565300.1"/>
    </source>
</evidence>
<evidence type="ECO:0000256" key="1">
    <source>
        <dbReference type="SAM" id="MobiDB-lite"/>
    </source>
</evidence>
<name>A0ABR8F8V4_NOSLI</name>
<evidence type="ECO:0000313" key="4">
    <source>
        <dbReference type="Proteomes" id="UP000604661"/>
    </source>
</evidence>
<dbReference type="Gene3D" id="2.160.20.10">
    <property type="entry name" value="Single-stranded right-handed beta-helix, Pectin lyase-like"/>
    <property type="match status" value="1"/>
</dbReference>
<reference evidence="3 4" key="1">
    <citation type="journal article" date="2020" name="ISME J.">
        <title>Comparative genomics reveals insights into cyanobacterial evolution and habitat adaptation.</title>
        <authorList>
            <person name="Chen M.Y."/>
            <person name="Teng W.K."/>
            <person name="Zhao L."/>
            <person name="Hu C.X."/>
            <person name="Zhou Y.K."/>
            <person name="Han B.P."/>
            <person name="Song L.R."/>
            <person name="Shu W.S."/>
        </authorList>
    </citation>
    <scope>NUCLEOTIDE SEQUENCE [LARGE SCALE GENOMIC DNA]</scope>
    <source>
        <strain evidence="3 4">FACHB-391</strain>
    </source>
</reference>
<evidence type="ECO:0000259" key="2">
    <source>
        <dbReference type="PROSITE" id="PS51272"/>
    </source>
</evidence>
<feature type="domain" description="SLH" evidence="2">
    <location>
        <begin position="444"/>
        <end position="507"/>
    </location>
</feature>
<keyword evidence="4" id="KW-1185">Reference proteome</keyword>
<feature type="domain" description="SLH" evidence="2">
    <location>
        <begin position="320"/>
        <end position="379"/>
    </location>
</feature>
<dbReference type="InterPro" id="IPR001119">
    <property type="entry name" value="SLH_dom"/>
</dbReference>
<dbReference type="Proteomes" id="UP000604661">
    <property type="component" value="Unassembled WGS sequence"/>
</dbReference>
<dbReference type="InterPro" id="IPR011050">
    <property type="entry name" value="Pectin_lyase_fold/virulence"/>
</dbReference>
<dbReference type="InterPro" id="IPR011459">
    <property type="entry name" value="DUF1565"/>
</dbReference>
<dbReference type="Gene3D" id="3.30.1910.20">
    <property type="entry name" value="asparaginyl-tRNA synthetase, N-terminal domain"/>
    <property type="match status" value="1"/>
</dbReference>
<proteinExistence type="predicted"/>
<dbReference type="InterPro" id="IPR051465">
    <property type="entry name" value="Cell_Envelope_Struct_Comp"/>
</dbReference>
<dbReference type="InterPro" id="IPR012334">
    <property type="entry name" value="Pectin_lyas_fold"/>
</dbReference>
<dbReference type="Pfam" id="PF00395">
    <property type="entry name" value="SLH"/>
    <property type="match status" value="3"/>
</dbReference>
<organism evidence="3 4">
    <name type="scientific">Nostoc linckia FACHB-391</name>
    <dbReference type="NCBI Taxonomy" id="2692906"/>
    <lineage>
        <taxon>Bacteria</taxon>
        <taxon>Bacillati</taxon>
        <taxon>Cyanobacteriota</taxon>
        <taxon>Cyanophyceae</taxon>
        <taxon>Nostocales</taxon>
        <taxon>Nostocaceae</taxon>
        <taxon>Nostoc</taxon>
    </lineage>
</organism>
<feature type="domain" description="SLH" evidence="2">
    <location>
        <begin position="380"/>
        <end position="443"/>
    </location>
</feature>
<feature type="compositionally biased region" description="Low complexity" evidence="1">
    <location>
        <begin position="300"/>
        <end position="316"/>
    </location>
</feature>
<dbReference type="PANTHER" id="PTHR43308">
    <property type="entry name" value="OUTER MEMBRANE PROTEIN ALPHA-RELATED"/>
    <property type="match status" value="1"/>
</dbReference>
<accession>A0ABR8F8V4</accession>